<dbReference type="EMBL" id="CP058560">
    <property type="protein sequence ID" value="QUH24069.1"/>
    <property type="molecule type" value="Genomic_DNA"/>
</dbReference>
<dbReference type="SMART" id="SM00387">
    <property type="entry name" value="HATPase_c"/>
    <property type="match status" value="1"/>
</dbReference>
<dbReference type="InterPro" id="IPR000014">
    <property type="entry name" value="PAS"/>
</dbReference>
<keyword evidence="3" id="KW-1185">Reference proteome</keyword>
<dbReference type="Proteomes" id="UP000681041">
    <property type="component" value="Chromosome"/>
</dbReference>
<dbReference type="PANTHER" id="PTHR43065">
    <property type="entry name" value="SENSOR HISTIDINE KINASE"/>
    <property type="match status" value="1"/>
</dbReference>
<evidence type="ECO:0000259" key="1">
    <source>
        <dbReference type="PROSITE" id="PS50112"/>
    </source>
</evidence>
<dbReference type="AlphaFoldDB" id="A0A8T8K840"/>
<dbReference type="InterPro" id="IPR029016">
    <property type="entry name" value="GAF-like_dom_sf"/>
</dbReference>
<sequence>MDFNSDSIKTDVLKSTLSALPYMVFLIDKEGRIIFFNQKVVDCLDGDMEEFIGKKWADLDFSQTTTKINKKIINVLQTHRTQSGTITLSLKKGLKSFNYVFNIIKVDKGSSIGVLAVLMDSNQLKNISSDENLNEVRLKAMICLYEMSDCSLGEITDYALEQLVEITGSKLGYLSFLNETEDLLTMYSWSKEAMKKCEINDKPIYYPVHETGLWGEAIRQRKPIIINDFKAPNKLKKGYPKGHVHLKRHMNVPIFDGDKIVALAGVGNKKESYIEEDITQIRILMNFLWSIIKRKNSEKALRNSLNEKEVMLNEIHHRVKNNLQVISSLLALQADFMESNEAKNVLLEARGRVKSMAMTHDKFYHADDLSKINFSQYLRELVDDILLSSLQDSKLINLQIELDNSLLNLEIALPLGLIVNEILTNSLKHAFVESDEKIIFIYLHKNYDEFELILKDNGVGFPEDIDFRNTDTMGMQLVMSLIMQIGAQIELNINQGTEFIIKFKNESLDEDY</sequence>
<dbReference type="Gene3D" id="3.30.450.20">
    <property type="entry name" value="PAS domain"/>
    <property type="match status" value="2"/>
</dbReference>
<name>A0A8T8K840_9EURY</name>
<dbReference type="SUPFAM" id="SSF55781">
    <property type="entry name" value="GAF domain-like"/>
    <property type="match status" value="1"/>
</dbReference>
<dbReference type="PROSITE" id="PS50112">
    <property type="entry name" value="PAS"/>
    <property type="match status" value="1"/>
</dbReference>
<dbReference type="GeneID" id="64821108"/>
<dbReference type="OrthoDB" id="8127at2157"/>
<dbReference type="Pfam" id="PF02518">
    <property type="entry name" value="HATPase_c"/>
    <property type="match status" value="1"/>
</dbReference>
<evidence type="ECO:0000313" key="2">
    <source>
        <dbReference type="EMBL" id="QUH24069.1"/>
    </source>
</evidence>
<protein>
    <submittedName>
        <fullName evidence="2">GAF domain-containing protein</fullName>
    </submittedName>
</protein>
<dbReference type="InterPro" id="IPR036890">
    <property type="entry name" value="HATPase_C_sf"/>
</dbReference>
<dbReference type="InterPro" id="IPR011495">
    <property type="entry name" value="Sig_transdc_His_kin_sub2_dim/P"/>
</dbReference>
<dbReference type="SUPFAM" id="SSF55874">
    <property type="entry name" value="ATPase domain of HSP90 chaperone/DNA topoisomerase II/histidine kinase"/>
    <property type="match status" value="1"/>
</dbReference>
<evidence type="ECO:0000313" key="3">
    <source>
        <dbReference type="Proteomes" id="UP000681041"/>
    </source>
</evidence>
<dbReference type="SUPFAM" id="SSF55785">
    <property type="entry name" value="PYP-like sensor domain (PAS domain)"/>
    <property type="match status" value="1"/>
</dbReference>
<feature type="domain" description="PAS" evidence="1">
    <location>
        <begin position="9"/>
        <end position="79"/>
    </location>
</feature>
<accession>A0A8T8K840</accession>
<dbReference type="RefSeq" id="WP_211533026.1">
    <property type="nucleotide sequence ID" value="NZ_CP058560.1"/>
</dbReference>
<dbReference type="Pfam" id="PF13426">
    <property type="entry name" value="PAS_9"/>
    <property type="match status" value="1"/>
</dbReference>
<dbReference type="Pfam" id="PF07568">
    <property type="entry name" value="HisKA_2"/>
    <property type="match status" value="1"/>
</dbReference>
<reference evidence="2" key="1">
    <citation type="submission" date="2020-07" db="EMBL/GenBank/DDBJ databases">
        <title>Methanobacterium. sp. MethCan genome.</title>
        <authorList>
            <person name="Postec A."/>
            <person name="Quemeneur M."/>
        </authorList>
    </citation>
    <scope>NUCLEOTIDE SEQUENCE</scope>
    <source>
        <strain evidence="2">MethCAN</strain>
    </source>
</reference>
<gene>
    <name evidence="2" type="ORF">HYG87_10045</name>
</gene>
<proteinExistence type="predicted"/>
<dbReference type="Gene3D" id="3.30.565.10">
    <property type="entry name" value="Histidine kinase-like ATPase, C-terminal domain"/>
    <property type="match status" value="1"/>
</dbReference>
<dbReference type="CDD" id="cd00130">
    <property type="entry name" value="PAS"/>
    <property type="match status" value="1"/>
</dbReference>
<dbReference type="InterPro" id="IPR003594">
    <property type="entry name" value="HATPase_dom"/>
</dbReference>
<dbReference type="Pfam" id="PF13185">
    <property type="entry name" value="GAF_2"/>
    <property type="match status" value="1"/>
</dbReference>
<dbReference type="Gene3D" id="3.30.450.40">
    <property type="match status" value="1"/>
</dbReference>
<dbReference type="KEGG" id="meme:HYG87_10045"/>
<dbReference type="InterPro" id="IPR035965">
    <property type="entry name" value="PAS-like_dom_sf"/>
</dbReference>
<dbReference type="InterPro" id="IPR003018">
    <property type="entry name" value="GAF"/>
</dbReference>
<organism evidence="2 3">
    <name type="scientific">Methanobacterium alkalithermotolerans</name>
    <dbReference type="NCBI Taxonomy" id="2731220"/>
    <lineage>
        <taxon>Archaea</taxon>
        <taxon>Methanobacteriati</taxon>
        <taxon>Methanobacteriota</taxon>
        <taxon>Methanomada group</taxon>
        <taxon>Methanobacteria</taxon>
        <taxon>Methanobacteriales</taxon>
        <taxon>Methanobacteriaceae</taxon>
        <taxon>Methanobacterium</taxon>
    </lineage>
</organism>
<dbReference type="PANTHER" id="PTHR43065:SF23">
    <property type="entry name" value="SENSOR HISTIDINE KINASE PDTAS"/>
    <property type="match status" value="1"/>
</dbReference>